<keyword evidence="2" id="KW-1185">Reference proteome</keyword>
<proteinExistence type="predicted"/>
<accession>A0ACC0Y2V1</accession>
<sequence length="20" mass="2248">MTMSCKVSSLNWIIYLTLGS</sequence>
<gene>
    <name evidence="1" type="ORF">Pint_35687</name>
</gene>
<organism evidence="1 2">
    <name type="scientific">Pistacia integerrima</name>
    <dbReference type="NCBI Taxonomy" id="434235"/>
    <lineage>
        <taxon>Eukaryota</taxon>
        <taxon>Viridiplantae</taxon>
        <taxon>Streptophyta</taxon>
        <taxon>Embryophyta</taxon>
        <taxon>Tracheophyta</taxon>
        <taxon>Spermatophyta</taxon>
        <taxon>Magnoliopsida</taxon>
        <taxon>eudicotyledons</taxon>
        <taxon>Gunneridae</taxon>
        <taxon>Pentapetalae</taxon>
        <taxon>rosids</taxon>
        <taxon>malvids</taxon>
        <taxon>Sapindales</taxon>
        <taxon>Anacardiaceae</taxon>
        <taxon>Pistacia</taxon>
    </lineage>
</organism>
<evidence type="ECO:0000313" key="2">
    <source>
        <dbReference type="Proteomes" id="UP001163603"/>
    </source>
</evidence>
<reference evidence="2" key="1">
    <citation type="journal article" date="2023" name="G3 (Bethesda)">
        <title>Genome assembly and association tests identify interacting loci associated with vigor, precocity, and sex in interspecific pistachio rootstocks.</title>
        <authorList>
            <person name="Palmer W."/>
            <person name="Jacygrad E."/>
            <person name="Sagayaradj S."/>
            <person name="Cavanaugh K."/>
            <person name="Han R."/>
            <person name="Bertier L."/>
            <person name="Beede B."/>
            <person name="Kafkas S."/>
            <person name="Golino D."/>
            <person name="Preece J."/>
            <person name="Michelmore R."/>
        </authorList>
    </citation>
    <scope>NUCLEOTIDE SEQUENCE [LARGE SCALE GENOMIC DNA]</scope>
</reference>
<name>A0ACC0Y2V1_9ROSI</name>
<evidence type="ECO:0000313" key="1">
    <source>
        <dbReference type="EMBL" id="KAJ0028438.1"/>
    </source>
</evidence>
<dbReference type="Proteomes" id="UP001163603">
    <property type="component" value="Chromosome 9"/>
</dbReference>
<comment type="caution">
    <text evidence="1">The sequence shown here is derived from an EMBL/GenBank/DDBJ whole genome shotgun (WGS) entry which is preliminary data.</text>
</comment>
<protein>
    <submittedName>
        <fullName evidence="1">Uncharacterized protein</fullName>
    </submittedName>
</protein>
<dbReference type="EMBL" id="CM047744">
    <property type="protein sequence ID" value="KAJ0028438.1"/>
    <property type="molecule type" value="Genomic_DNA"/>
</dbReference>